<comment type="caution">
    <text evidence="1">The sequence shown here is derived from an EMBL/GenBank/DDBJ whole genome shotgun (WGS) entry which is preliminary data.</text>
</comment>
<reference evidence="1" key="1">
    <citation type="submission" date="2023-04" db="EMBL/GenBank/DDBJ databases">
        <title>A chromosome-level genome assembly of the parasitoid wasp Eretmocerus hayati.</title>
        <authorList>
            <person name="Zhong Y."/>
            <person name="Liu S."/>
            <person name="Liu Y."/>
        </authorList>
    </citation>
    <scope>NUCLEOTIDE SEQUENCE</scope>
    <source>
        <strain evidence="1">ZJU_SS_LIU_2023</strain>
    </source>
</reference>
<gene>
    <name evidence="1" type="ORF">QAD02_001273</name>
</gene>
<protein>
    <submittedName>
        <fullName evidence="1">Uncharacterized protein</fullName>
    </submittedName>
</protein>
<keyword evidence="2" id="KW-1185">Reference proteome</keyword>
<sequence length="288" mass="32776">MDNIASDGGLTYRSIYAIPVPTDLTEEEIDDHTETAIGILVGLGTLTETFGISQDFRNMGKLMNDPIAISIGALLMKLSLMTQEKIKTSLSYRLIDPTDFDQISLTGRNEIRCSSLNLSTLLATNGCIPNATFSYTREVLCVWHSLQPIKKGDRLIYFDPDATIYNYYPKETRKLAFNGPKNSFCDCRACTEDWSAEDLKKGRVESVIHPDHSMTVGMIGELNYFLTQRQSKSAIFMNPDIKTMDKVKDLLLRAWQRFALPSTIITRAVRIYWETLRYFHGQSMYDFK</sequence>
<organism evidence="1 2">
    <name type="scientific">Eretmocerus hayati</name>
    <dbReference type="NCBI Taxonomy" id="131215"/>
    <lineage>
        <taxon>Eukaryota</taxon>
        <taxon>Metazoa</taxon>
        <taxon>Ecdysozoa</taxon>
        <taxon>Arthropoda</taxon>
        <taxon>Hexapoda</taxon>
        <taxon>Insecta</taxon>
        <taxon>Pterygota</taxon>
        <taxon>Neoptera</taxon>
        <taxon>Endopterygota</taxon>
        <taxon>Hymenoptera</taxon>
        <taxon>Apocrita</taxon>
        <taxon>Proctotrupomorpha</taxon>
        <taxon>Chalcidoidea</taxon>
        <taxon>Aphelinidae</taxon>
        <taxon>Aphelininae</taxon>
        <taxon>Eretmocerus</taxon>
    </lineage>
</organism>
<dbReference type="Proteomes" id="UP001239111">
    <property type="component" value="Chromosome 3"/>
</dbReference>
<dbReference type="EMBL" id="CM056743">
    <property type="protein sequence ID" value="KAJ8670014.1"/>
    <property type="molecule type" value="Genomic_DNA"/>
</dbReference>
<evidence type="ECO:0000313" key="1">
    <source>
        <dbReference type="EMBL" id="KAJ8670014.1"/>
    </source>
</evidence>
<accession>A0ACC2NFJ4</accession>
<proteinExistence type="predicted"/>
<evidence type="ECO:0000313" key="2">
    <source>
        <dbReference type="Proteomes" id="UP001239111"/>
    </source>
</evidence>
<name>A0ACC2NFJ4_9HYME</name>